<dbReference type="OrthoDB" id="1706986at2"/>
<feature type="coiled-coil region" evidence="1">
    <location>
        <begin position="8"/>
        <end position="42"/>
    </location>
</feature>
<protein>
    <submittedName>
        <fullName evidence="3">Possible sigma factor</fullName>
    </submittedName>
</protein>
<dbReference type="STRING" id="272562.CA_C0550"/>
<keyword evidence="4" id="KW-1185">Reference proteome</keyword>
<name>Q97LK8_CLOAB</name>
<dbReference type="SUPFAM" id="SSF88659">
    <property type="entry name" value="Sigma3 and sigma4 domains of RNA polymerase sigma factors"/>
    <property type="match status" value="1"/>
</dbReference>
<organism evidence="3 4">
    <name type="scientific">Clostridium acetobutylicum (strain ATCC 824 / DSM 792 / JCM 1419 / IAM 19013 / LMG 5710 / NBRC 13948 / NRRL B-527 / VKM B-1787 / 2291 / W)</name>
    <dbReference type="NCBI Taxonomy" id="272562"/>
    <lineage>
        <taxon>Bacteria</taxon>
        <taxon>Bacillati</taxon>
        <taxon>Bacillota</taxon>
        <taxon>Clostridia</taxon>
        <taxon>Eubacteriales</taxon>
        <taxon>Clostridiaceae</taxon>
        <taxon>Clostridium</taxon>
    </lineage>
</organism>
<dbReference type="Gene3D" id="1.20.140.160">
    <property type="match status" value="1"/>
</dbReference>
<dbReference type="Proteomes" id="UP000000814">
    <property type="component" value="Chromosome"/>
</dbReference>
<sequence>MRNGCKEMERLLWDYRNIKAEIKNLELEIEASKENYEGLIAVSYKEKTAATNKFNSVVENEVLTRENKVLNLEKRKRIKEIQIEKVDNAIDTLSDNERRIIELRYFYRLQFKQISERLNLNETYCMQLKSKTLYKLETLVFI</sequence>
<dbReference type="KEGG" id="cac:CA_C0550"/>
<dbReference type="InterPro" id="IPR007630">
    <property type="entry name" value="RNA_pol_sigma70_r4"/>
</dbReference>
<keyword evidence="1" id="KW-0175">Coiled coil</keyword>
<dbReference type="AlphaFoldDB" id="Q97LK8"/>
<accession>Q97LK8</accession>
<dbReference type="EMBL" id="AE001437">
    <property type="protein sequence ID" value="AAK78529.1"/>
    <property type="molecule type" value="Genomic_DNA"/>
</dbReference>
<proteinExistence type="predicted"/>
<dbReference type="GO" id="GO:0006352">
    <property type="term" value="P:DNA-templated transcription initiation"/>
    <property type="evidence" value="ECO:0007669"/>
    <property type="project" value="InterPro"/>
</dbReference>
<dbReference type="PIR" id="F96967">
    <property type="entry name" value="F96967"/>
</dbReference>
<reference evidence="3 4" key="1">
    <citation type="journal article" date="2001" name="J. Bacteriol.">
        <title>Genome sequence and comparative analysis of the solvent-producing bacterium Clostridium acetobutylicum.</title>
        <authorList>
            <person name="Nolling J."/>
            <person name="Breton G."/>
            <person name="Omelchenko M.V."/>
            <person name="Makarova K.S."/>
            <person name="Zeng Q."/>
            <person name="Gibson R."/>
            <person name="Lee H.M."/>
            <person name="Dubois J."/>
            <person name="Qiu D."/>
            <person name="Hitti J."/>
            <person name="Wolf Y.I."/>
            <person name="Tatusov R.L."/>
            <person name="Sabathe F."/>
            <person name="Doucette-Stamm L."/>
            <person name="Soucaille P."/>
            <person name="Daly M.J."/>
            <person name="Bennett G.N."/>
            <person name="Koonin E.V."/>
            <person name="Smith D.R."/>
        </authorList>
    </citation>
    <scope>NUCLEOTIDE SEQUENCE [LARGE SCALE GENOMIC DNA]</scope>
    <source>
        <strain evidence="4">ATCC 824 / DSM 792 / JCM 1419 / LMG 5710 / VKM B-1787</strain>
    </source>
</reference>
<evidence type="ECO:0000259" key="2">
    <source>
        <dbReference type="Pfam" id="PF04545"/>
    </source>
</evidence>
<dbReference type="InterPro" id="IPR013324">
    <property type="entry name" value="RNA_pol_sigma_r3/r4-like"/>
</dbReference>
<feature type="domain" description="RNA polymerase sigma-70 region 4" evidence="2">
    <location>
        <begin position="89"/>
        <end position="136"/>
    </location>
</feature>
<dbReference type="GeneID" id="44997060"/>
<dbReference type="PATRIC" id="fig|272562.8.peg.753"/>
<dbReference type="RefSeq" id="WP_010963871.1">
    <property type="nucleotide sequence ID" value="NC_003030.1"/>
</dbReference>
<gene>
    <name evidence="3" type="ordered locus">CA_C0550</name>
</gene>
<dbReference type="Pfam" id="PF04545">
    <property type="entry name" value="Sigma70_r4"/>
    <property type="match status" value="1"/>
</dbReference>
<dbReference type="GO" id="GO:0003700">
    <property type="term" value="F:DNA-binding transcription factor activity"/>
    <property type="evidence" value="ECO:0007669"/>
    <property type="project" value="InterPro"/>
</dbReference>
<dbReference type="eggNOG" id="COG1191">
    <property type="taxonomic scope" value="Bacteria"/>
</dbReference>
<dbReference type="HOGENOM" id="CLU_139760_1_0_9"/>
<evidence type="ECO:0000313" key="3">
    <source>
        <dbReference type="EMBL" id="AAK78529.1"/>
    </source>
</evidence>
<evidence type="ECO:0000313" key="4">
    <source>
        <dbReference type="Proteomes" id="UP000000814"/>
    </source>
</evidence>
<evidence type="ECO:0000256" key="1">
    <source>
        <dbReference type="SAM" id="Coils"/>
    </source>
</evidence>